<reference evidence="2 3" key="1">
    <citation type="submission" date="2018-12" db="EMBL/GenBank/DDBJ databases">
        <authorList>
            <consortium name="Pathogen Informatics"/>
        </authorList>
    </citation>
    <scope>NUCLEOTIDE SEQUENCE [LARGE SCALE GENOMIC DNA]</scope>
    <source>
        <strain evidence="2 3">NCTC11214</strain>
    </source>
</reference>
<keyword evidence="1" id="KW-0175">Coiled coil</keyword>
<evidence type="ECO:0000313" key="2">
    <source>
        <dbReference type="EMBL" id="VDZ51557.1"/>
    </source>
</evidence>
<accession>A0A447KKI8</accession>
<gene>
    <name evidence="2" type="ORF">NCTC11214_00260</name>
</gene>
<dbReference type="KEGG" id="sof:NCTC11214_00260"/>
<sequence>MENKEPVIIANNLSENELHEWMSAKIRAINELKLLNEEKASLELRLIALKSQIRSVSQQSCIAVFQQTRGSIPHP</sequence>
<evidence type="ECO:0000256" key="1">
    <source>
        <dbReference type="SAM" id="Coils"/>
    </source>
</evidence>
<name>A0A447KKI8_SEROD</name>
<protein>
    <submittedName>
        <fullName evidence="2">Uncharacterized protein</fullName>
    </submittedName>
</protein>
<dbReference type="EMBL" id="LR134117">
    <property type="protein sequence ID" value="VDZ51557.1"/>
    <property type="molecule type" value="Genomic_DNA"/>
</dbReference>
<organism evidence="2 3">
    <name type="scientific">Serratia odorifera</name>
    <dbReference type="NCBI Taxonomy" id="618"/>
    <lineage>
        <taxon>Bacteria</taxon>
        <taxon>Pseudomonadati</taxon>
        <taxon>Pseudomonadota</taxon>
        <taxon>Gammaproteobacteria</taxon>
        <taxon>Enterobacterales</taxon>
        <taxon>Yersiniaceae</taxon>
        <taxon>Serratia</taxon>
    </lineage>
</organism>
<evidence type="ECO:0000313" key="3">
    <source>
        <dbReference type="Proteomes" id="UP000281391"/>
    </source>
</evidence>
<proteinExistence type="predicted"/>
<dbReference type="Proteomes" id="UP000281391">
    <property type="component" value="Chromosome"/>
</dbReference>
<feature type="coiled-coil region" evidence="1">
    <location>
        <begin position="25"/>
        <end position="59"/>
    </location>
</feature>
<dbReference type="AlphaFoldDB" id="A0A447KKI8"/>